<protein>
    <submittedName>
        <fullName evidence="1">Uncharacterized protein</fullName>
    </submittedName>
</protein>
<evidence type="ECO:0000313" key="2">
    <source>
        <dbReference type="Proteomes" id="UP000254817"/>
    </source>
</evidence>
<reference evidence="1 2" key="1">
    <citation type="submission" date="2018-06" db="EMBL/GenBank/DDBJ databases">
        <authorList>
            <consortium name="Pathogen Informatics"/>
            <person name="Doyle S."/>
        </authorList>
    </citation>
    <scope>NUCLEOTIDE SEQUENCE [LARGE SCALE GENOMIC DNA]</scope>
    <source>
        <strain evidence="1 2">NCTC11112</strain>
    </source>
</reference>
<proteinExistence type="predicted"/>
<gene>
    <name evidence="1" type="ORF">NCTC11112_00496</name>
</gene>
<sequence>MRHRGNLVRFITFKEKRPEDNFRVTTPIDGKFNAVLDYIVMEAVRGYR</sequence>
<accession>A0A376MHX4</accession>
<dbReference type="EMBL" id="UGAW01000001">
    <property type="protein sequence ID" value="STG50099.1"/>
    <property type="molecule type" value="Genomic_DNA"/>
</dbReference>
<evidence type="ECO:0000313" key="1">
    <source>
        <dbReference type="EMBL" id="STG50099.1"/>
    </source>
</evidence>
<dbReference type="Proteomes" id="UP000254817">
    <property type="component" value="Unassembled WGS sequence"/>
</dbReference>
<name>A0A376MHX4_ECOLX</name>
<organism evidence="1 2">
    <name type="scientific">Escherichia coli</name>
    <dbReference type="NCBI Taxonomy" id="562"/>
    <lineage>
        <taxon>Bacteria</taxon>
        <taxon>Pseudomonadati</taxon>
        <taxon>Pseudomonadota</taxon>
        <taxon>Gammaproteobacteria</taxon>
        <taxon>Enterobacterales</taxon>
        <taxon>Enterobacteriaceae</taxon>
        <taxon>Escherichia</taxon>
    </lineage>
</organism>
<dbReference type="AlphaFoldDB" id="A0A376MHX4"/>